<feature type="domain" description="Cytidyltransferase-like" evidence="12">
    <location>
        <begin position="141"/>
        <end position="268"/>
    </location>
</feature>
<feature type="region of interest" description="Disordered" evidence="11">
    <location>
        <begin position="307"/>
        <end position="352"/>
    </location>
</feature>
<reference evidence="13 14" key="1">
    <citation type="submission" date="2024-04" db="EMBL/GenBank/DDBJ databases">
        <authorList>
            <person name="Rising A."/>
            <person name="Reimegard J."/>
            <person name="Sonavane S."/>
            <person name="Akerstrom W."/>
            <person name="Nylinder S."/>
            <person name="Hedman E."/>
            <person name="Kallberg Y."/>
        </authorList>
    </citation>
    <scope>NUCLEOTIDE SEQUENCE [LARGE SCALE GENOMIC DNA]</scope>
</reference>
<evidence type="ECO:0000256" key="6">
    <source>
        <dbReference type="ARBA" id="ARBA00023098"/>
    </source>
</evidence>
<proteinExistence type="inferred from homology"/>
<keyword evidence="7" id="KW-0594">Phospholipid biosynthesis</keyword>
<evidence type="ECO:0000313" key="13">
    <source>
        <dbReference type="EMBL" id="CAL1271966.1"/>
    </source>
</evidence>
<dbReference type="Gene3D" id="3.40.50.620">
    <property type="entry name" value="HUPs"/>
    <property type="match status" value="1"/>
</dbReference>
<dbReference type="GO" id="GO:0031210">
    <property type="term" value="F:phosphatidylcholine binding"/>
    <property type="evidence" value="ECO:0007669"/>
    <property type="project" value="TreeGrafter"/>
</dbReference>
<dbReference type="PANTHER" id="PTHR10739">
    <property type="entry name" value="CYTIDYLYLTRANSFERASE"/>
    <property type="match status" value="1"/>
</dbReference>
<keyword evidence="5" id="KW-0548">Nucleotidyltransferase</keyword>
<evidence type="ECO:0000256" key="4">
    <source>
        <dbReference type="ARBA" id="ARBA00022679"/>
    </source>
</evidence>
<evidence type="ECO:0000313" key="14">
    <source>
        <dbReference type="Proteomes" id="UP001497382"/>
    </source>
</evidence>
<dbReference type="InterPro" id="IPR014729">
    <property type="entry name" value="Rossmann-like_a/b/a_fold"/>
</dbReference>
<dbReference type="AlphaFoldDB" id="A0AAV1ZJR7"/>
<comment type="caution">
    <text evidence="13">The sequence shown here is derived from an EMBL/GenBank/DDBJ whole genome shotgun (WGS) entry which is preliminary data.</text>
</comment>
<feature type="region of interest" description="Disordered" evidence="11">
    <location>
        <begin position="33"/>
        <end position="89"/>
    </location>
</feature>
<dbReference type="EC" id="2.7.7.15" evidence="10"/>
<evidence type="ECO:0000256" key="1">
    <source>
        <dbReference type="ARBA" id="ARBA00005189"/>
    </source>
</evidence>
<dbReference type="EMBL" id="CAXIEN010000057">
    <property type="protein sequence ID" value="CAL1271966.1"/>
    <property type="molecule type" value="Genomic_DNA"/>
</dbReference>
<comment type="similarity">
    <text evidence="2">Belongs to the cytidylyltransferase family.</text>
</comment>
<evidence type="ECO:0000256" key="3">
    <source>
        <dbReference type="ARBA" id="ARBA00022516"/>
    </source>
</evidence>
<dbReference type="NCBIfam" id="TIGR00125">
    <property type="entry name" value="cyt_tran_rel"/>
    <property type="match status" value="1"/>
</dbReference>
<protein>
    <recommendedName>
        <fullName evidence="10">choline-phosphate cytidylyltransferase</fullName>
        <ecNumber evidence="10">2.7.7.15</ecNumber>
    </recommendedName>
</protein>
<dbReference type="FunFam" id="3.40.50.620:FF:000016">
    <property type="entry name" value="Putative choline-phosphate cytidylyltransferase B"/>
    <property type="match status" value="1"/>
</dbReference>
<dbReference type="Proteomes" id="UP001497382">
    <property type="component" value="Unassembled WGS sequence"/>
</dbReference>
<dbReference type="CDD" id="cd02174">
    <property type="entry name" value="CCT"/>
    <property type="match status" value="1"/>
</dbReference>
<name>A0AAV1ZJR7_9ARAC</name>
<keyword evidence="4" id="KW-0808">Transferase</keyword>
<evidence type="ECO:0000256" key="2">
    <source>
        <dbReference type="ARBA" id="ARBA00010101"/>
    </source>
</evidence>
<feature type="compositionally biased region" description="Basic and acidic residues" evidence="11">
    <location>
        <begin position="47"/>
        <end position="76"/>
    </location>
</feature>
<gene>
    <name evidence="13" type="ORF">LARSCL_LOCUS6118</name>
</gene>
<accession>A0AAV1ZJR7</accession>
<evidence type="ECO:0000256" key="7">
    <source>
        <dbReference type="ARBA" id="ARBA00023209"/>
    </source>
</evidence>
<keyword evidence="14" id="KW-1185">Reference proteome</keyword>
<evidence type="ECO:0000256" key="11">
    <source>
        <dbReference type="SAM" id="MobiDB-lite"/>
    </source>
</evidence>
<evidence type="ECO:0000256" key="8">
    <source>
        <dbReference type="ARBA" id="ARBA00023264"/>
    </source>
</evidence>
<keyword evidence="8" id="KW-1208">Phospholipid metabolism</keyword>
<dbReference type="InterPro" id="IPR045049">
    <property type="entry name" value="Pcy1-like"/>
</dbReference>
<comment type="pathway">
    <text evidence="1">Lipid metabolism.</text>
</comment>
<comment type="pathway">
    <text evidence="9">Phospholipid metabolism; phosphatidylcholine biosynthesis; phosphatidylcholine from phosphocholine: step 1/2.</text>
</comment>
<evidence type="ECO:0000256" key="5">
    <source>
        <dbReference type="ARBA" id="ARBA00022695"/>
    </source>
</evidence>
<sequence>MSKIIYNWLKSHMNHTNMEEQLSLTAADLKHLSNGINKPSRSRKRTRNEASLEIRSSSENRSSSEIRSCSEIRSSSENHSGSLNGQESMYADRPTTSALYRPAPFNDEPEAVEARNKCDYSLRITKEMADSGKAPRPVRVYADGIYDLFHQGHARQLMQAKNSFKDVYLIVGVNSDFLTHQHKGKTVMTDFERYEAVRHCRYVDEVVRDAPWVLDDKFLEENKIDFVAHDDIPYTMGDDNDVYKHIKEKGMFVTTERTEGVSTSDLVARIVKDYDMYVRRNLDRGYTAKDMNVSFLNNTFWKESKGRIRQALSPASTPPSSPTRRRARSASPPAKFRRMEKRSTRALSSEDLSDDEFDWLRANTNA</sequence>
<dbReference type="InterPro" id="IPR004821">
    <property type="entry name" value="Cyt_trans-like"/>
</dbReference>
<dbReference type="SUPFAM" id="SSF52374">
    <property type="entry name" value="Nucleotidylyl transferase"/>
    <property type="match status" value="1"/>
</dbReference>
<evidence type="ECO:0000256" key="9">
    <source>
        <dbReference type="ARBA" id="ARBA00025706"/>
    </source>
</evidence>
<dbReference type="InterPro" id="IPR041723">
    <property type="entry name" value="CCT"/>
</dbReference>
<keyword evidence="3" id="KW-0444">Lipid biosynthesis</keyword>
<organism evidence="13 14">
    <name type="scientific">Larinioides sclopetarius</name>
    <dbReference type="NCBI Taxonomy" id="280406"/>
    <lineage>
        <taxon>Eukaryota</taxon>
        <taxon>Metazoa</taxon>
        <taxon>Ecdysozoa</taxon>
        <taxon>Arthropoda</taxon>
        <taxon>Chelicerata</taxon>
        <taxon>Arachnida</taxon>
        <taxon>Araneae</taxon>
        <taxon>Araneomorphae</taxon>
        <taxon>Entelegynae</taxon>
        <taxon>Araneoidea</taxon>
        <taxon>Araneidae</taxon>
        <taxon>Larinioides</taxon>
    </lineage>
</organism>
<evidence type="ECO:0000259" key="12">
    <source>
        <dbReference type="Pfam" id="PF01467"/>
    </source>
</evidence>
<dbReference type="GO" id="GO:0004105">
    <property type="term" value="F:choline-phosphate cytidylyltransferase activity"/>
    <property type="evidence" value="ECO:0007669"/>
    <property type="project" value="UniProtKB-EC"/>
</dbReference>
<keyword evidence="6" id="KW-0443">Lipid metabolism</keyword>
<dbReference type="Pfam" id="PF01467">
    <property type="entry name" value="CTP_transf_like"/>
    <property type="match status" value="1"/>
</dbReference>
<dbReference type="PANTHER" id="PTHR10739:SF13">
    <property type="entry name" value="CHOLINE-PHOSPHATE CYTIDYLYLTRANSFERASE"/>
    <property type="match status" value="1"/>
</dbReference>
<evidence type="ECO:0000256" key="10">
    <source>
        <dbReference type="ARBA" id="ARBA00026101"/>
    </source>
</evidence>